<protein>
    <submittedName>
        <fullName evidence="2">Uncharacterized protein</fullName>
    </submittedName>
</protein>
<sequence>MVKPQSRLPRPMTSAPGKPSRAMQQKQDAGKPFDYARGYLLVANLGHINRLCLRKHQGHDPPYQSRVPGRSVRIFLGYNYPQASSLAWFKK</sequence>
<accession>A0A559MCC0</accession>
<organism evidence="2 3">
    <name type="scientific">Lachnellula willkommii</name>
    <dbReference type="NCBI Taxonomy" id="215461"/>
    <lineage>
        <taxon>Eukaryota</taxon>
        <taxon>Fungi</taxon>
        <taxon>Dikarya</taxon>
        <taxon>Ascomycota</taxon>
        <taxon>Pezizomycotina</taxon>
        <taxon>Leotiomycetes</taxon>
        <taxon>Helotiales</taxon>
        <taxon>Lachnaceae</taxon>
        <taxon>Lachnellula</taxon>
    </lineage>
</organism>
<dbReference type="EMBL" id="QGML01000803">
    <property type="protein sequence ID" value="TVY90610.1"/>
    <property type="molecule type" value="Genomic_DNA"/>
</dbReference>
<dbReference type="AlphaFoldDB" id="A0A559MCC0"/>
<reference evidence="2 3" key="1">
    <citation type="submission" date="2018-05" db="EMBL/GenBank/DDBJ databases">
        <title>Genome sequencing and assembly of the regulated plant pathogen Lachnellula willkommii and related sister species for the development of diagnostic species identification markers.</title>
        <authorList>
            <person name="Giroux E."/>
            <person name="Bilodeau G."/>
        </authorList>
    </citation>
    <scope>NUCLEOTIDE SEQUENCE [LARGE SCALE GENOMIC DNA]</scope>
    <source>
        <strain evidence="2 3">CBS 172.35</strain>
    </source>
</reference>
<proteinExistence type="predicted"/>
<dbReference type="Proteomes" id="UP000315522">
    <property type="component" value="Unassembled WGS sequence"/>
</dbReference>
<gene>
    <name evidence="2" type="ORF">LAWI1_G005613</name>
</gene>
<evidence type="ECO:0000256" key="1">
    <source>
        <dbReference type="SAM" id="MobiDB-lite"/>
    </source>
</evidence>
<evidence type="ECO:0000313" key="3">
    <source>
        <dbReference type="Proteomes" id="UP000315522"/>
    </source>
</evidence>
<evidence type="ECO:0000313" key="2">
    <source>
        <dbReference type="EMBL" id="TVY90610.1"/>
    </source>
</evidence>
<keyword evidence="3" id="KW-1185">Reference proteome</keyword>
<name>A0A559MCC0_9HELO</name>
<feature type="region of interest" description="Disordered" evidence="1">
    <location>
        <begin position="1"/>
        <end position="29"/>
    </location>
</feature>
<comment type="caution">
    <text evidence="2">The sequence shown here is derived from an EMBL/GenBank/DDBJ whole genome shotgun (WGS) entry which is preliminary data.</text>
</comment>